<dbReference type="RefSeq" id="WP_101302307.1">
    <property type="nucleotide sequence ID" value="NZ_NXGX01000004.1"/>
</dbReference>
<evidence type="ECO:0000313" key="1">
    <source>
        <dbReference type="EMBL" id="PKR58410.1"/>
    </source>
</evidence>
<gene>
    <name evidence="1" type="ORF">COO92_11780</name>
</gene>
<keyword evidence="2" id="KW-1185">Reference proteome</keyword>
<dbReference type="AlphaFoldDB" id="A0A2N3L6U3"/>
<organism evidence="1 2">
    <name type="scientific">Thalassospira lohafexi</name>
    <dbReference type="NCBI Taxonomy" id="744227"/>
    <lineage>
        <taxon>Bacteria</taxon>
        <taxon>Pseudomonadati</taxon>
        <taxon>Pseudomonadota</taxon>
        <taxon>Alphaproteobacteria</taxon>
        <taxon>Rhodospirillales</taxon>
        <taxon>Thalassospiraceae</taxon>
        <taxon>Thalassospira</taxon>
    </lineage>
</organism>
<name>A0A2N3L6U3_9PROT</name>
<protein>
    <submittedName>
        <fullName evidence="1">Uncharacterized protein</fullName>
    </submittedName>
</protein>
<accession>A0A2N3L6U3</accession>
<reference evidence="1 2" key="1">
    <citation type="submission" date="2017-09" db="EMBL/GenBank/DDBJ databases">
        <title>Biodiversity and function of Thalassospira species in the particle-attached aromatic-hydrocarbon-degrading consortia from the surface seawater of the China South Sea.</title>
        <authorList>
            <person name="Dong C."/>
            <person name="Lai Q."/>
            <person name="Shao Z."/>
        </authorList>
    </citation>
    <scope>NUCLEOTIDE SEQUENCE [LARGE SCALE GENOMIC DNA]</scope>
    <source>
        <strain evidence="1 2">139Z-12</strain>
    </source>
</reference>
<dbReference type="Proteomes" id="UP000233332">
    <property type="component" value="Unassembled WGS sequence"/>
</dbReference>
<proteinExistence type="predicted"/>
<dbReference type="EMBL" id="NXGX01000004">
    <property type="protein sequence ID" value="PKR58410.1"/>
    <property type="molecule type" value="Genomic_DNA"/>
</dbReference>
<sequence>MALSDVALCARALVMIGAAPVSSFEEDTAEAEIARMLYPVIRDGVLAGYPWRFAAKGCWLAQVTAGETSGGPGDGANLFALPGDFIRLLSLETDGGRVTRFELRDRAVLCEAGSAHLTYVGRLAEASFPAWFDLALIARLAAEFCLPLTESSSRAEYLFKRSEDQFRSARLADAQQSTPHAIEDFSLIAARG</sequence>
<comment type="caution">
    <text evidence="1">The sequence shown here is derived from an EMBL/GenBank/DDBJ whole genome shotgun (WGS) entry which is preliminary data.</text>
</comment>
<evidence type="ECO:0000313" key="2">
    <source>
        <dbReference type="Proteomes" id="UP000233332"/>
    </source>
</evidence>